<dbReference type="SUPFAM" id="SSF109998">
    <property type="entry name" value="Triger factor/SurA peptide-binding domain-like"/>
    <property type="match status" value="1"/>
</dbReference>
<accession>A0A7H9CEF0</accession>
<comment type="subcellular location">
    <subcellularLocation>
        <location evidence="12">Cytoplasm</location>
    </subcellularLocation>
    <text evidence="12">About half TF is bound to the ribosome near the polypeptide exit tunnel while the other half is free in the cytoplasm.</text>
</comment>
<evidence type="ECO:0000256" key="5">
    <source>
        <dbReference type="ARBA" id="ARBA00022490"/>
    </source>
</evidence>
<dbReference type="PIRSF" id="PIRSF003095">
    <property type="entry name" value="Trigger_factor"/>
    <property type="match status" value="1"/>
</dbReference>
<dbReference type="Gene3D" id="3.10.50.40">
    <property type="match status" value="1"/>
</dbReference>
<proteinExistence type="inferred from homology"/>
<comment type="similarity">
    <text evidence="2 12 14">Belongs to the FKBP-type PPIase family. Tig subfamily.</text>
</comment>
<dbReference type="EMBL" id="CP049075">
    <property type="protein sequence ID" value="QLI04570.1"/>
    <property type="molecule type" value="Genomic_DNA"/>
</dbReference>
<dbReference type="Pfam" id="PF05698">
    <property type="entry name" value="Trigger_C"/>
    <property type="match status" value="1"/>
</dbReference>
<reference evidence="17 18" key="1">
    <citation type="submission" date="2020-02" db="EMBL/GenBank/DDBJ databases">
        <title>Complete genome sequence of the novel Campylobacter species Candidatus Campylobacter infans.</title>
        <authorList>
            <person name="Duim B."/>
            <person name="Zomer A."/>
            <person name="van der Graaf L."/>
            <person name="Wagenaar J."/>
        </authorList>
    </citation>
    <scope>NUCLEOTIDE SEQUENCE [LARGE SCALE GENOMIC DNA]</scope>
    <source>
        <strain evidence="17 18">19S00001</strain>
    </source>
</reference>
<comment type="domain">
    <text evidence="12">Consists of 3 domains; the N-terminus binds the ribosome, the middle domain has PPIase activity, while the C-terminus has intrinsic chaperone activity on its own.</text>
</comment>
<dbReference type="InterPro" id="IPR008881">
    <property type="entry name" value="Trigger_fac_ribosome-bd_bac"/>
</dbReference>
<dbReference type="GO" id="GO:0051301">
    <property type="term" value="P:cell division"/>
    <property type="evidence" value="ECO:0007669"/>
    <property type="project" value="UniProtKB-KW"/>
</dbReference>
<evidence type="ECO:0000313" key="18">
    <source>
        <dbReference type="Proteomes" id="UP000509414"/>
    </source>
</evidence>
<dbReference type="PROSITE" id="PS50059">
    <property type="entry name" value="FKBP_PPIASE"/>
    <property type="match status" value="1"/>
</dbReference>
<dbReference type="SUPFAM" id="SSF54534">
    <property type="entry name" value="FKBP-like"/>
    <property type="match status" value="1"/>
</dbReference>
<dbReference type="HAMAP" id="MF_00303">
    <property type="entry name" value="Trigger_factor_Tig"/>
    <property type="match status" value="1"/>
</dbReference>
<evidence type="ECO:0000256" key="7">
    <source>
        <dbReference type="ARBA" id="ARBA00023110"/>
    </source>
</evidence>
<keyword evidence="9 12" id="KW-0413">Isomerase</keyword>
<feature type="compositionally biased region" description="Basic residues" evidence="15">
    <location>
        <begin position="483"/>
        <end position="499"/>
    </location>
</feature>
<dbReference type="FunFam" id="3.10.50.40:FF:000001">
    <property type="entry name" value="Trigger factor"/>
    <property type="match status" value="1"/>
</dbReference>
<dbReference type="GO" id="GO:0015031">
    <property type="term" value="P:protein transport"/>
    <property type="evidence" value="ECO:0007669"/>
    <property type="project" value="UniProtKB-UniRule"/>
</dbReference>
<evidence type="ECO:0000256" key="4">
    <source>
        <dbReference type="ARBA" id="ARBA00016902"/>
    </source>
</evidence>
<dbReference type="InterPro" id="IPR046357">
    <property type="entry name" value="PPIase_dom_sf"/>
</dbReference>
<name>A0A7H9CEF0_9BACT</name>
<evidence type="ECO:0000256" key="6">
    <source>
        <dbReference type="ARBA" id="ARBA00022618"/>
    </source>
</evidence>
<protein>
    <recommendedName>
        <fullName evidence="4 12">Trigger factor</fullName>
        <shortName evidence="12">TF</shortName>
        <ecNumber evidence="3 12">5.2.1.8</ecNumber>
    </recommendedName>
    <alternativeName>
        <fullName evidence="11 12">PPIase</fullName>
    </alternativeName>
</protein>
<evidence type="ECO:0000256" key="10">
    <source>
        <dbReference type="ARBA" id="ARBA00023306"/>
    </source>
</evidence>
<evidence type="ECO:0000256" key="14">
    <source>
        <dbReference type="RuleBase" id="RU003914"/>
    </source>
</evidence>
<dbReference type="KEGG" id="cinf:CINF_0011"/>
<keyword evidence="7 12" id="KW-0697">Rotamase</keyword>
<dbReference type="AlphaFoldDB" id="A0A7H9CEF0"/>
<organism evidence="17 18">
    <name type="scientific">Candidatus Campylobacter infans</name>
    <dbReference type="NCBI Taxonomy" id="2561898"/>
    <lineage>
        <taxon>Bacteria</taxon>
        <taxon>Pseudomonadati</taxon>
        <taxon>Campylobacterota</taxon>
        <taxon>Epsilonproteobacteria</taxon>
        <taxon>Campylobacterales</taxon>
        <taxon>Campylobacteraceae</taxon>
        <taxon>Campylobacter</taxon>
    </lineage>
</organism>
<dbReference type="GO" id="GO:0005737">
    <property type="term" value="C:cytoplasm"/>
    <property type="evidence" value="ECO:0007669"/>
    <property type="project" value="UniProtKB-SubCell"/>
</dbReference>
<evidence type="ECO:0000256" key="1">
    <source>
        <dbReference type="ARBA" id="ARBA00000971"/>
    </source>
</evidence>
<comment type="catalytic activity">
    <reaction evidence="1 12 13">
        <text>[protein]-peptidylproline (omega=180) = [protein]-peptidylproline (omega=0)</text>
        <dbReference type="Rhea" id="RHEA:16237"/>
        <dbReference type="Rhea" id="RHEA-COMP:10747"/>
        <dbReference type="Rhea" id="RHEA-COMP:10748"/>
        <dbReference type="ChEBI" id="CHEBI:83833"/>
        <dbReference type="ChEBI" id="CHEBI:83834"/>
        <dbReference type="EC" id="5.2.1.8"/>
    </reaction>
</comment>
<evidence type="ECO:0000256" key="2">
    <source>
        <dbReference type="ARBA" id="ARBA00005464"/>
    </source>
</evidence>
<dbReference type="SUPFAM" id="SSF102735">
    <property type="entry name" value="Trigger factor ribosome-binding domain"/>
    <property type="match status" value="1"/>
</dbReference>
<evidence type="ECO:0000256" key="3">
    <source>
        <dbReference type="ARBA" id="ARBA00013194"/>
    </source>
</evidence>
<dbReference type="Gene3D" id="3.30.70.1050">
    <property type="entry name" value="Trigger factor ribosome-binding domain"/>
    <property type="match status" value="1"/>
</dbReference>
<evidence type="ECO:0000256" key="9">
    <source>
        <dbReference type="ARBA" id="ARBA00023235"/>
    </source>
</evidence>
<evidence type="ECO:0000256" key="12">
    <source>
        <dbReference type="HAMAP-Rule" id="MF_00303"/>
    </source>
</evidence>
<gene>
    <name evidence="12 17" type="primary">tig</name>
    <name evidence="17" type="ORF">CINF_0011</name>
</gene>
<evidence type="ECO:0000256" key="15">
    <source>
        <dbReference type="SAM" id="MobiDB-lite"/>
    </source>
</evidence>
<dbReference type="InterPro" id="IPR001179">
    <property type="entry name" value="PPIase_FKBP_dom"/>
</dbReference>
<keyword evidence="8 12" id="KW-0143">Chaperone</keyword>
<dbReference type="EC" id="5.2.1.8" evidence="3 12"/>
<dbReference type="GO" id="GO:0003755">
    <property type="term" value="F:peptidyl-prolyl cis-trans isomerase activity"/>
    <property type="evidence" value="ECO:0007669"/>
    <property type="project" value="UniProtKB-UniRule"/>
</dbReference>
<comment type="function">
    <text evidence="12">Involved in protein export. Acts as a chaperone by maintaining the newly synthesized protein in an open conformation. Functions as a peptidyl-prolyl cis-trans isomerase.</text>
</comment>
<feature type="domain" description="PPIase FKBP-type" evidence="16">
    <location>
        <begin position="164"/>
        <end position="244"/>
    </location>
</feature>
<keyword evidence="10 12" id="KW-0131">Cell cycle</keyword>
<dbReference type="Pfam" id="PF00254">
    <property type="entry name" value="FKBP_C"/>
    <property type="match status" value="1"/>
</dbReference>
<keyword evidence="6 12" id="KW-0132">Cell division</keyword>
<dbReference type="InterPro" id="IPR027304">
    <property type="entry name" value="Trigger_fact/SurA_dom_sf"/>
</dbReference>
<dbReference type="GO" id="GO:0006457">
    <property type="term" value="P:protein folding"/>
    <property type="evidence" value="ECO:0007669"/>
    <property type="project" value="UniProtKB-UniRule"/>
</dbReference>
<evidence type="ECO:0000256" key="8">
    <source>
        <dbReference type="ARBA" id="ARBA00023186"/>
    </source>
</evidence>
<dbReference type="InterPro" id="IPR005215">
    <property type="entry name" value="Trig_fac"/>
</dbReference>
<dbReference type="InterPro" id="IPR008880">
    <property type="entry name" value="Trigger_fac_C"/>
</dbReference>
<sequence length="499" mass="56142">MDIKTSKIDNANANASVTISQKELNDKKLALAKEAAKNAKIDGFRKGKVKPEVMLQRYGKGLDQDAKNRLLADSIGLALKELKKEVNELIGEPVVKDLDEKDGLIKANIIISFRPNFDISGYEELLPEFKAPEVSDKEIEDKINEILTNFAPLEKSKKAKLEKGDFAKFDFEGFLDGKPFEGGKAENYVLQIGSGQFIPGFEDAMIGMKAGENKDINVEFPKDYGAKHLASKAAVFKIKLHEIQQKGEAKLDEKTLKAILPREENPSKEILQKQMKAQIKAQKFTKLLNEELKVKFADNAVEKFNFDVPQNILDQEINMRIRNAWGAFSDDERKSLSQDVKAYEAKKEEFKAGALRSVKLTFIIDELAKLRKISVSEQELLQTIYIEAYRNGLDPKKHLEYYKNTGMLPAVKMAIVEEKLFVDLFKLPSDEESNNQSQKVSAKKEESVAKTTKKASPKKDESAAKTTKKVSAKKEEGDEKVAKKPSTKTTKSKKIKDDE</sequence>
<keyword evidence="5 12" id="KW-0963">Cytoplasm</keyword>
<dbReference type="Gene3D" id="1.10.3120.10">
    <property type="entry name" value="Trigger factor, C-terminal domain"/>
    <property type="match status" value="1"/>
</dbReference>
<keyword evidence="18" id="KW-1185">Reference proteome</keyword>
<dbReference type="InterPro" id="IPR037041">
    <property type="entry name" value="Trigger_fac_C_sf"/>
</dbReference>
<feature type="compositionally biased region" description="Basic and acidic residues" evidence="15">
    <location>
        <begin position="472"/>
        <end position="482"/>
    </location>
</feature>
<dbReference type="NCBIfam" id="TIGR00115">
    <property type="entry name" value="tig"/>
    <property type="match status" value="1"/>
</dbReference>
<feature type="region of interest" description="Disordered" evidence="15">
    <location>
        <begin position="431"/>
        <end position="499"/>
    </location>
</feature>
<dbReference type="Pfam" id="PF05697">
    <property type="entry name" value="Trigger_N"/>
    <property type="match status" value="1"/>
</dbReference>
<evidence type="ECO:0000259" key="16">
    <source>
        <dbReference type="PROSITE" id="PS50059"/>
    </source>
</evidence>
<dbReference type="Proteomes" id="UP000509414">
    <property type="component" value="Chromosome"/>
</dbReference>
<evidence type="ECO:0000256" key="13">
    <source>
        <dbReference type="PROSITE-ProRule" id="PRU00277"/>
    </source>
</evidence>
<evidence type="ECO:0000256" key="11">
    <source>
        <dbReference type="ARBA" id="ARBA00029986"/>
    </source>
</evidence>
<evidence type="ECO:0000313" key="17">
    <source>
        <dbReference type="EMBL" id="QLI04570.1"/>
    </source>
</evidence>
<dbReference type="InterPro" id="IPR036611">
    <property type="entry name" value="Trigger_fac_ribosome-bd_sf"/>
</dbReference>